<keyword evidence="5" id="KW-0804">Transcription</keyword>
<dbReference type="InterPro" id="IPR007627">
    <property type="entry name" value="RNA_pol_sigma70_r2"/>
</dbReference>
<evidence type="ECO:0000259" key="6">
    <source>
        <dbReference type="Pfam" id="PF04542"/>
    </source>
</evidence>
<evidence type="ECO:0000256" key="5">
    <source>
        <dbReference type="ARBA" id="ARBA00023163"/>
    </source>
</evidence>
<keyword evidence="2" id="KW-0805">Transcription regulation</keyword>
<protein>
    <submittedName>
        <fullName evidence="8">RNA polymerase sigma factor</fullName>
    </submittedName>
</protein>
<proteinExistence type="inferred from homology"/>
<dbReference type="GO" id="GO:0016987">
    <property type="term" value="F:sigma factor activity"/>
    <property type="evidence" value="ECO:0007669"/>
    <property type="project" value="UniProtKB-KW"/>
</dbReference>
<evidence type="ECO:0000256" key="3">
    <source>
        <dbReference type="ARBA" id="ARBA00023082"/>
    </source>
</evidence>
<dbReference type="OrthoDB" id="281047at2"/>
<dbReference type="EMBL" id="CP036263">
    <property type="protein sequence ID" value="QDS97447.1"/>
    <property type="molecule type" value="Genomic_DNA"/>
</dbReference>
<dbReference type="SUPFAM" id="SSF88946">
    <property type="entry name" value="Sigma2 domain of RNA polymerase sigma factors"/>
    <property type="match status" value="1"/>
</dbReference>
<dbReference type="RefSeq" id="WP_145057832.1">
    <property type="nucleotide sequence ID" value="NZ_CP036263.1"/>
</dbReference>
<dbReference type="Pfam" id="PF08281">
    <property type="entry name" value="Sigma70_r4_2"/>
    <property type="match status" value="1"/>
</dbReference>
<dbReference type="Gene3D" id="1.10.10.10">
    <property type="entry name" value="Winged helix-like DNA-binding domain superfamily/Winged helix DNA-binding domain"/>
    <property type="match status" value="1"/>
</dbReference>
<dbReference type="Proteomes" id="UP000319852">
    <property type="component" value="Chromosome"/>
</dbReference>
<feature type="domain" description="RNA polymerase sigma-70 region 2" evidence="6">
    <location>
        <begin position="34"/>
        <end position="99"/>
    </location>
</feature>
<accession>A0A517MRN6</accession>
<evidence type="ECO:0000256" key="2">
    <source>
        <dbReference type="ARBA" id="ARBA00023015"/>
    </source>
</evidence>
<evidence type="ECO:0000313" key="8">
    <source>
        <dbReference type="EMBL" id="QDS97447.1"/>
    </source>
</evidence>
<keyword evidence="9" id="KW-1185">Reference proteome</keyword>
<dbReference type="AlphaFoldDB" id="A0A517MRN6"/>
<dbReference type="PANTHER" id="PTHR43133">
    <property type="entry name" value="RNA POLYMERASE ECF-TYPE SIGMA FACTO"/>
    <property type="match status" value="1"/>
</dbReference>
<dbReference type="Pfam" id="PF04542">
    <property type="entry name" value="Sigma70_r2"/>
    <property type="match status" value="1"/>
</dbReference>
<sequence>MRSADRSSDTLSSTLLVRLRQQEPDAWLRLTKLFGPVVYGWCRGANLKPADAADVTQEVFRSVTMGLAKFRRDRPGDTFRGWISTIARNRIRDHFRRLANQPQVRGGTDFLQQVHNLPDPEAEVSFDGHSSASVESRGVLQRTLDYVKAEFESNTWQAFLLTTVEQMSPADVAGKLGISVNAVYKAKSRVLRRLREELDGLV</sequence>
<evidence type="ECO:0000259" key="7">
    <source>
        <dbReference type="Pfam" id="PF08281"/>
    </source>
</evidence>
<evidence type="ECO:0000256" key="4">
    <source>
        <dbReference type="ARBA" id="ARBA00023125"/>
    </source>
</evidence>
<dbReference type="InterPro" id="IPR039425">
    <property type="entry name" value="RNA_pol_sigma-70-like"/>
</dbReference>
<dbReference type="Gene3D" id="1.10.1740.10">
    <property type="match status" value="1"/>
</dbReference>
<dbReference type="NCBIfam" id="TIGR02937">
    <property type="entry name" value="sigma70-ECF"/>
    <property type="match status" value="1"/>
</dbReference>
<dbReference type="GO" id="GO:0003677">
    <property type="term" value="F:DNA binding"/>
    <property type="evidence" value="ECO:0007669"/>
    <property type="project" value="UniProtKB-KW"/>
</dbReference>
<reference evidence="8 9" key="1">
    <citation type="submission" date="2019-02" db="EMBL/GenBank/DDBJ databases">
        <title>Deep-cultivation of Planctomycetes and their phenomic and genomic characterization uncovers novel biology.</title>
        <authorList>
            <person name="Wiegand S."/>
            <person name="Jogler M."/>
            <person name="Boedeker C."/>
            <person name="Pinto D."/>
            <person name="Vollmers J."/>
            <person name="Rivas-Marin E."/>
            <person name="Kohn T."/>
            <person name="Peeters S.H."/>
            <person name="Heuer A."/>
            <person name="Rast P."/>
            <person name="Oberbeckmann S."/>
            <person name="Bunk B."/>
            <person name="Jeske O."/>
            <person name="Meyerdierks A."/>
            <person name="Storesund J.E."/>
            <person name="Kallscheuer N."/>
            <person name="Luecker S."/>
            <person name="Lage O.M."/>
            <person name="Pohl T."/>
            <person name="Merkel B.J."/>
            <person name="Hornburger P."/>
            <person name="Mueller R.-W."/>
            <person name="Bruemmer F."/>
            <person name="Labrenz M."/>
            <person name="Spormann A.M."/>
            <person name="Op den Camp H."/>
            <person name="Overmann J."/>
            <person name="Amann R."/>
            <person name="Jetten M.S.M."/>
            <person name="Mascher T."/>
            <person name="Medema M.H."/>
            <person name="Devos D.P."/>
            <person name="Kaster A.-K."/>
            <person name="Ovreas L."/>
            <person name="Rohde M."/>
            <person name="Galperin M.Y."/>
            <person name="Jogler C."/>
        </authorList>
    </citation>
    <scope>NUCLEOTIDE SEQUENCE [LARGE SCALE GENOMIC DNA]</scope>
    <source>
        <strain evidence="8 9">HG15A2</strain>
    </source>
</reference>
<dbReference type="KEGG" id="amob:HG15A2_07080"/>
<name>A0A517MRN6_9BACT</name>
<dbReference type="InterPro" id="IPR036388">
    <property type="entry name" value="WH-like_DNA-bd_sf"/>
</dbReference>
<dbReference type="SUPFAM" id="SSF88659">
    <property type="entry name" value="Sigma3 and sigma4 domains of RNA polymerase sigma factors"/>
    <property type="match status" value="1"/>
</dbReference>
<dbReference type="InterPro" id="IPR014284">
    <property type="entry name" value="RNA_pol_sigma-70_dom"/>
</dbReference>
<keyword evidence="4" id="KW-0238">DNA-binding</keyword>
<dbReference type="InterPro" id="IPR013324">
    <property type="entry name" value="RNA_pol_sigma_r3/r4-like"/>
</dbReference>
<feature type="domain" description="RNA polymerase sigma factor 70 region 4 type 2" evidence="7">
    <location>
        <begin position="157"/>
        <end position="194"/>
    </location>
</feature>
<organism evidence="8 9">
    <name type="scientific">Adhaeretor mobilis</name>
    <dbReference type="NCBI Taxonomy" id="1930276"/>
    <lineage>
        <taxon>Bacteria</taxon>
        <taxon>Pseudomonadati</taxon>
        <taxon>Planctomycetota</taxon>
        <taxon>Planctomycetia</taxon>
        <taxon>Pirellulales</taxon>
        <taxon>Lacipirellulaceae</taxon>
        <taxon>Adhaeretor</taxon>
    </lineage>
</organism>
<evidence type="ECO:0000313" key="9">
    <source>
        <dbReference type="Proteomes" id="UP000319852"/>
    </source>
</evidence>
<dbReference type="GO" id="GO:0006352">
    <property type="term" value="P:DNA-templated transcription initiation"/>
    <property type="evidence" value="ECO:0007669"/>
    <property type="project" value="InterPro"/>
</dbReference>
<dbReference type="InterPro" id="IPR013249">
    <property type="entry name" value="RNA_pol_sigma70_r4_t2"/>
</dbReference>
<comment type="similarity">
    <text evidence="1">Belongs to the sigma-70 factor family. ECF subfamily.</text>
</comment>
<keyword evidence="3" id="KW-0731">Sigma factor</keyword>
<gene>
    <name evidence="8" type="ORF">HG15A2_07080</name>
</gene>
<dbReference type="InterPro" id="IPR013325">
    <property type="entry name" value="RNA_pol_sigma_r2"/>
</dbReference>
<evidence type="ECO:0000256" key="1">
    <source>
        <dbReference type="ARBA" id="ARBA00010641"/>
    </source>
</evidence>
<dbReference type="PANTHER" id="PTHR43133:SF8">
    <property type="entry name" value="RNA POLYMERASE SIGMA FACTOR HI_1459-RELATED"/>
    <property type="match status" value="1"/>
</dbReference>